<evidence type="ECO:0000259" key="2">
    <source>
        <dbReference type="PROSITE" id="PS50802"/>
    </source>
</evidence>
<dbReference type="InterPro" id="IPR003323">
    <property type="entry name" value="OTU_dom"/>
</dbReference>
<dbReference type="Gene3D" id="3.90.70.80">
    <property type="match status" value="1"/>
</dbReference>
<feature type="compositionally biased region" description="Basic residues" evidence="1">
    <location>
        <begin position="201"/>
        <end position="219"/>
    </location>
</feature>
<proteinExistence type="predicted"/>
<feature type="domain" description="OTU" evidence="2">
    <location>
        <begin position="68"/>
        <end position="200"/>
    </location>
</feature>
<evidence type="ECO:0000313" key="3">
    <source>
        <dbReference type="EMBL" id="KAJ8319696.1"/>
    </source>
</evidence>
<feature type="region of interest" description="Disordered" evidence="1">
    <location>
        <begin position="171"/>
        <end position="221"/>
    </location>
</feature>
<dbReference type="InterPro" id="IPR057191">
    <property type="entry name" value="DUF7869"/>
</dbReference>
<dbReference type="Pfam" id="PF25273">
    <property type="entry name" value="DUF7869"/>
    <property type="match status" value="1"/>
</dbReference>
<feature type="compositionally biased region" description="Acidic residues" evidence="1">
    <location>
        <begin position="542"/>
        <end position="555"/>
    </location>
</feature>
<gene>
    <name evidence="3" type="ORF">KUTeg_002739</name>
</gene>
<comment type="caution">
    <text evidence="3">The sequence shown here is derived from an EMBL/GenBank/DDBJ whole genome shotgun (WGS) entry which is preliminary data.</text>
</comment>
<name>A0ABQ9FSI4_TEGGR</name>
<dbReference type="PROSITE" id="PS50802">
    <property type="entry name" value="OTU"/>
    <property type="match status" value="1"/>
</dbReference>
<dbReference type="PANTHER" id="PTHR10773">
    <property type="entry name" value="DNA-DIRECTED RNA POLYMERASES I, II, AND III SUBUNIT RPABC2"/>
    <property type="match status" value="1"/>
</dbReference>
<dbReference type="EMBL" id="JARBDR010000154">
    <property type="protein sequence ID" value="KAJ8319696.1"/>
    <property type="molecule type" value="Genomic_DNA"/>
</dbReference>
<feature type="compositionally biased region" description="Polar residues" evidence="1">
    <location>
        <begin position="182"/>
        <end position="199"/>
    </location>
</feature>
<evidence type="ECO:0000313" key="4">
    <source>
        <dbReference type="Proteomes" id="UP001217089"/>
    </source>
</evidence>
<accession>A0ABQ9FSI4</accession>
<dbReference type="PANTHER" id="PTHR10773:SF19">
    <property type="match status" value="1"/>
</dbReference>
<sequence>MRTKTINAAENHARKRLFQSPSKFLQKSPGQLSLAEVKHQSLVTFRARQLVYKLHTRNVDTLLSSNGLRRFEISGDGNCFFNAVSKSTEATENLGNFRNSLCDHLETHAAEYIHFLPNMQDGQWSTDLADALPLATSNILCREITSSLDKPSDFQSTVDLESSPSKLIEIKPSGTVSDIDKNSTPNKQGDCSHPSTITPRKQAKYKSPKQKFRSRKRKARPETWKKNIRKRLRLAGQEYISISGKLVKAKEVKPKDCTKCPYKCSSHISEEARKELFTDFWSLQDYSRQRDFFCSTVSESVKVRTKPKRVRKLTRTYTFNVKGKQLKAREEKTLDKNFAKENATYHAATFDLQSVLHTPCSNVSQVYYKRKLNCYNLSVYSLGDSSGTCFMWNETEGKRGSDEISTCLVMYIKSLLLTTSHVCLYSDNCTGQNRNKYVAAAGLHSVITTENIVAIDQKFLEPGHTEMEVDSMHAAIEAAKKNTEIYVPSQWDTVVRLARKRKPYTKDLLSLCADGTVPEEYHPYYSNLKSSDSVKDTIPEPDFYDDIEDTDDENA</sequence>
<evidence type="ECO:0000256" key="1">
    <source>
        <dbReference type="SAM" id="MobiDB-lite"/>
    </source>
</evidence>
<reference evidence="3 4" key="1">
    <citation type="submission" date="2022-12" db="EMBL/GenBank/DDBJ databases">
        <title>Chromosome-level genome of Tegillarca granosa.</title>
        <authorList>
            <person name="Kim J."/>
        </authorList>
    </citation>
    <scope>NUCLEOTIDE SEQUENCE [LARGE SCALE GENOMIC DNA]</scope>
    <source>
        <strain evidence="3">Teg-2019</strain>
        <tissue evidence="3">Adductor muscle</tissue>
    </source>
</reference>
<organism evidence="3 4">
    <name type="scientific">Tegillarca granosa</name>
    <name type="common">Malaysian cockle</name>
    <name type="synonym">Anadara granosa</name>
    <dbReference type="NCBI Taxonomy" id="220873"/>
    <lineage>
        <taxon>Eukaryota</taxon>
        <taxon>Metazoa</taxon>
        <taxon>Spiralia</taxon>
        <taxon>Lophotrochozoa</taxon>
        <taxon>Mollusca</taxon>
        <taxon>Bivalvia</taxon>
        <taxon>Autobranchia</taxon>
        <taxon>Pteriomorphia</taxon>
        <taxon>Arcoida</taxon>
        <taxon>Arcoidea</taxon>
        <taxon>Arcidae</taxon>
        <taxon>Tegillarca</taxon>
    </lineage>
</organism>
<dbReference type="InterPro" id="IPR038765">
    <property type="entry name" value="Papain-like_cys_pep_sf"/>
</dbReference>
<dbReference type="Proteomes" id="UP001217089">
    <property type="component" value="Unassembled WGS sequence"/>
</dbReference>
<feature type="region of interest" description="Disordered" evidence="1">
    <location>
        <begin position="530"/>
        <end position="555"/>
    </location>
</feature>
<keyword evidence="4" id="KW-1185">Reference proteome</keyword>
<protein>
    <recommendedName>
        <fullName evidence="2">OTU domain-containing protein</fullName>
    </recommendedName>
</protein>
<dbReference type="SUPFAM" id="SSF54001">
    <property type="entry name" value="Cysteine proteinases"/>
    <property type="match status" value="1"/>
</dbReference>